<sequence>MAGREFTEREFLAFLEERPAALREAQKAGLQQGAELLVTTARDIVGTYQVKDMGNIPPWAELADSTKADRLSQGFTENDPGLRTGEMRAVYEARVTDKPGIILGNPDPVALWFEEGTVRQPPRPVIAVALFRKQMTITQRIARRFTAVLAGREGLGEQP</sequence>
<dbReference type="Proteomes" id="UP000247417">
    <property type="component" value="Unassembled WGS sequence"/>
</dbReference>
<dbReference type="OrthoDB" id="278515at2"/>
<gene>
    <name evidence="1" type="ORF">CFR80_14305</name>
</gene>
<evidence type="ECO:0000313" key="2">
    <source>
        <dbReference type="Proteomes" id="UP000247417"/>
    </source>
</evidence>
<dbReference type="EMBL" id="NKTX01000059">
    <property type="protein sequence ID" value="PYD80051.1"/>
    <property type="molecule type" value="Genomic_DNA"/>
</dbReference>
<accession>A0A318QRT3</accession>
<dbReference type="RefSeq" id="WP_019091649.1">
    <property type="nucleotide sequence ID" value="NZ_NKTX01000059.1"/>
</dbReference>
<dbReference type="AlphaFoldDB" id="A0A318QRT3"/>
<organism evidence="1 2">
    <name type="scientific">Komagataeibacter oboediens</name>
    <dbReference type="NCBI Taxonomy" id="65958"/>
    <lineage>
        <taxon>Bacteria</taxon>
        <taxon>Pseudomonadati</taxon>
        <taxon>Pseudomonadota</taxon>
        <taxon>Alphaproteobacteria</taxon>
        <taxon>Acetobacterales</taxon>
        <taxon>Acetobacteraceae</taxon>
        <taxon>Komagataeibacter</taxon>
    </lineage>
</organism>
<name>A0A318QRT3_9PROT</name>
<evidence type="ECO:0000313" key="1">
    <source>
        <dbReference type="EMBL" id="PYD80051.1"/>
    </source>
</evidence>
<proteinExistence type="predicted"/>
<protein>
    <submittedName>
        <fullName evidence="1">Uncharacterized protein</fullName>
    </submittedName>
</protein>
<reference evidence="1 2" key="1">
    <citation type="submission" date="2017-07" db="EMBL/GenBank/DDBJ databases">
        <title>A draft genome sequence of Komagataeibacter oboediens LMG 18849.</title>
        <authorList>
            <person name="Skraban J."/>
            <person name="Cleenwerck I."/>
            <person name="Vandamme P."/>
            <person name="Trcek J."/>
        </authorList>
    </citation>
    <scope>NUCLEOTIDE SEQUENCE [LARGE SCALE GENOMIC DNA]</scope>
    <source>
        <strain evidence="1 2">LMG 18849</strain>
    </source>
</reference>
<comment type="caution">
    <text evidence="1">The sequence shown here is derived from an EMBL/GenBank/DDBJ whole genome shotgun (WGS) entry which is preliminary data.</text>
</comment>